<keyword evidence="7" id="KW-1185">Reference proteome</keyword>
<dbReference type="SUPFAM" id="SSF52540">
    <property type="entry name" value="P-loop containing nucleoside triphosphate hydrolases"/>
    <property type="match status" value="1"/>
</dbReference>
<comment type="similarity">
    <text evidence="4">Belongs to the ABC transporter superfamily. Macrolide exporter (TC 3.A.1.122) family.</text>
</comment>
<dbReference type="CDD" id="cd03255">
    <property type="entry name" value="ABC_MJ0796_LolCDE_FtsE"/>
    <property type="match status" value="1"/>
</dbReference>
<dbReference type="PROSITE" id="PS50893">
    <property type="entry name" value="ABC_TRANSPORTER_2"/>
    <property type="match status" value="1"/>
</dbReference>
<dbReference type="AlphaFoldDB" id="A0A7T8BAF4"/>
<dbReference type="InterPro" id="IPR003593">
    <property type="entry name" value="AAA+_ATPase"/>
</dbReference>
<evidence type="ECO:0000256" key="2">
    <source>
        <dbReference type="ARBA" id="ARBA00022741"/>
    </source>
</evidence>
<feature type="domain" description="ABC transporter" evidence="5">
    <location>
        <begin position="8"/>
        <end position="230"/>
    </location>
</feature>
<dbReference type="GO" id="GO:0005524">
    <property type="term" value="F:ATP binding"/>
    <property type="evidence" value="ECO:0007669"/>
    <property type="project" value="UniProtKB-KW"/>
</dbReference>
<evidence type="ECO:0000256" key="4">
    <source>
        <dbReference type="ARBA" id="ARBA00038388"/>
    </source>
</evidence>
<keyword evidence="3 6" id="KW-0067">ATP-binding</keyword>
<evidence type="ECO:0000313" key="6">
    <source>
        <dbReference type="EMBL" id="QQO09467.1"/>
    </source>
</evidence>
<accession>A0A7T8BAF4</accession>
<evidence type="ECO:0000256" key="3">
    <source>
        <dbReference type="ARBA" id="ARBA00022840"/>
    </source>
</evidence>
<dbReference type="Pfam" id="PF00005">
    <property type="entry name" value="ABC_tran"/>
    <property type="match status" value="1"/>
</dbReference>
<evidence type="ECO:0000259" key="5">
    <source>
        <dbReference type="PROSITE" id="PS50893"/>
    </source>
</evidence>
<dbReference type="KEGG" id="bhc:JFL75_00660"/>
<keyword evidence="1" id="KW-0813">Transport</keyword>
<proteinExistence type="inferred from homology"/>
<keyword evidence="2" id="KW-0547">Nucleotide-binding</keyword>
<evidence type="ECO:0000313" key="7">
    <source>
        <dbReference type="Proteomes" id="UP000595917"/>
    </source>
</evidence>
<evidence type="ECO:0000256" key="1">
    <source>
        <dbReference type="ARBA" id="ARBA00022448"/>
    </source>
</evidence>
<dbReference type="SMART" id="SM00382">
    <property type="entry name" value="AAA"/>
    <property type="match status" value="1"/>
</dbReference>
<reference evidence="6" key="1">
    <citation type="submission" date="2021-01" db="EMBL/GenBank/DDBJ databases">
        <title>Description of Breznakiella homolactica.</title>
        <authorList>
            <person name="Song Y."/>
            <person name="Brune A."/>
        </authorList>
    </citation>
    <scope>NUCLEOTIDE SEQUENCE</scope>
    <source>
        <strain evidence="6">RmG30</strain>
    </source>
</reference>
<name>A0A7T8BAF4_9SPIR</name>
<dbReference type="InterPro" id="IPR003439">
    <property type="entry name" value="ABC_transporter-like_ATP-bd"/>
</dbReference>
<sequence length="230" mass="25262">MPEPGPLVSLQNVHRYYAMGDTEVRALDGVSFTIEKGEFVSIMGPSGSGKSTCMNMIGCLDRPTSGEILIGGTGTSQMNETELAEIRNETIGFVFQQYHLIANMNVLENVMLPLRYQGLPLHERRHRAREVLERIGLGDRIKHLPHELSGGQKQRVAIARATVTKPAIVLADEPTGALDSETGQSVIDLFGEINRAGTTIIIVTHDPEIGGSARRRIHIRDGKITEDERV</sequence>
<dbReference type="PROSITE" id="PS00211">
    <property type="entry name" value="ABC_TRANSPORTER_1"/>
    <property type="match status" value="1"/>
</dbReference>
<dbReference type="FunFam" id="3.40.50.300:FF:000032">
    <property type="entry name" value="Export ABC transporter ATP-binding protein"/>
    <property type="match status" value="1"/>
</dbReference>
<dbReference type="EMBL" id="CP067089">
    <property type="protein sequence ID" value="QQO09467.1"/>
    <property type="molecule type" value="Genomic_DNA"/>
</dbReference>
<organism evidence="6 7">
    <name type="scientific">Breznakiella homolactica</name>
    <dbReference type="NCBI Taxonomy" id="2798577"/>
    <lineage>
        <taxon>Bacteria</taxon>
        <taxon>Pseudomonadati</taxon>
        <taxon>Spirochaetota</taxon>
        <taxon>Spirochaetia</taxon>
        <taxon>Spirochaetales</taxon>
        <taxon>Breznakiellaceae</taxon>
        <taxon>Breznakiella</taxon>
    </lineage>
</organism>
<dbReference type="InterPro" id="IPR027417">
    <property type="entry name" value="P-loop_NTPase"/>
</dbReference>
<dbReference type="PANTHER" id="PTHR42798:SF2">
    <property type="entry name" value="ABC TRANSPORTER ATP-BINDING PROTEIN MG467-RELATED"/>
    <property type="match status" value="1"/>
</dbReference>
<dbReference type="PANTHER" id="PTHR42798">
    <property type="entry name" value="LIPOPROTEIN-RELEASING SYSTEM ATP-BINDING PROTEIN LOLD"/>
    <property type="match status" value="1"/>
</dbReference>
<protein>
    <submittedName>
        <fullName evidence="6">ABC transporter ATP-binding protein</fullName>
    </submittedName>
</protein>
<dbReference type="RefSeq" id="WP_215626770.1">
    <property type="nucleotide sequence ID" value="NZ_CP067089.2"/>
</dbReference>
<gene>
    <name evidence="6" type="ORF">JFL75_00660</name>
</gene>
<dbReference type="GO" id="GO:0098796">
    <property type="term" value="C:membrane protein complex"/>
    <property type="evidence" value="ECO:0007669"/>
    <property type="project" value="UniProtKB-ARBA"/>
</dbReference>
<dbReference type="InterPro" id="IPR017911">
    <property type="entry name" value="MacB-like_ATP-bd"/>
</dbReference>
<dbReference type="InterPro" id="IPR017871">
    <property type="entry name" value="ABC_transporter-like_CS"/>
</dbReference>
<dbReference type="Proteomes" id="UP000595917">
    <property type="component" value="Chromosome"/>
</dbReference>
<dbReference type="GO" id="GO:0022857">
    <property type="term" value="F:transmembrane transporter activity"/>
    <property type="evidence" value="ECO:0007669"/>
    <property type="project" value="UniProtKB-ARBA"/>
</dbReference>
<dbReference type="GO" id="GO:0016887">
    <property type="term" value="F:ATP hydrolysis activity"/>
    <property type="evidence" value="ECO:0007669"/>
    <property type="project" value="InterPro"/>
</dbReference>
<dbReference type="Gene3D" id="3.40.50.300">
    <property type="entry name" value="P-loop containing nucleotide triphosphate hydrolases"/>
    <property type="match status" value="1"/>
</dbReference>